<evidence type="ECO:0008006" key="4">
    <source>
        <dbReference type="Google" id="ProtNLM"/>
    </source>
</evidence>
<keyword evidence="1" id="KW-0472">Membrane</keyword>
<name>A0A6A0B197_9ACTN</name>
<evidence type="ECO:0000313" key="2">
    <source>
        <dbReference type="EMBL" id="GFH38034.1"/>
    </source>
</evidence>
<feature type="transmembrane region" description="Helical" evidence="1">
    <location>
        <begin position="163"/>
        <end position="188"/>
    </location>
</feature>
<reference evidence="2 3" key="1">
    <citation type="submission" date="2020-02" db="EMBL/GenBank/DDBJ databases">
        <title>Whole Genome Shotgun Sequence of Streptomyces sp. strain CWH03.</title>
        <authorList>
            <person name="Dohra H."/>
            <person name="Kodani S."/>
            <person name="Yamamura H."/>
        </authorList>
    </citation>
    <scope>NUCLEOTIDE SEQUENCE [LARGE SCALE GENOMIC DNA]</scope>
    <source>
        <strain evidence="2 3">CWH03</strain>
    </source>
</reference>
<protein>
    <recommendedName>
        <fullName evidence="4">Benzoate transporter</fullName>
    </recommendedName>
</protein>
<keyword evidence="1" id="KW-0812">Transmembrane</keyword>
<evidence type="ECO:0000313" key="3">
    <source>
        <dbReference type="Proteomes" id="UP000484988"/>
    </source>
</evidence>
<dbReference type="GO" id="GO:0005886">
    <property type="term" value="C:plasma membrane"/>
    <property type="evidence" value="ECO:0007669"/>
    <property type="project" value="TreeGrafter"/>
</dbReference>
<dbReference type="AlphaFoldDB" id="A0A6A0B197"/>
<evidence type="ECO:0000256" key="1">
    <source>
        <dbReference type="SAM" id="Phobius"/>
    </source>
</evidence>
<dbReference type="InterPro" id="IPR004711">
    <property type="entry name" value="Benzoate_Transporter"/>
</dbReference>
<keyword evidence="1" id="KW-1133">Transmembrane helix</keyword>
<dbReference type="PANTHER" id="PTHR30199:SF0">
    <property type="entry name" value="INNER MEMBRANE PROTEIN YDCO"/>
    <property type="match status" value="1"/>
</dbReference>
<keyword evidence="3" id="KW-1185">Reference proteome</keyword>
<accession>A0A6A0B197</accession>
<dbReference type="PANTHER" id="PTHR30199">
    <property type="entry name" value="MFS FAMILY TRANSPORTER, PREDICTED SUBSTRATE BENZOATE"/>
    <property type="match status" value="1"/>
</dbReference>
<dbReference type="EMBL" id="BLLG01000013">
    <property type="protein sequence ID" value="GFH38034.1"/>
    <property type="molecule type" value="Genomic_DNA"/>
</dbReference>
<dbReference type="Proteomes" id="UP000484988">
    <property type="component" value="Unassembled WGS sequence"/>
</dbReference>
<dbReference type="GO" id="GO:0042925">
    <property type="term" value="F:benzoate transmembrane transporter activity"/>
    <property type="evidence" value="ECO:0007669"/>
    <property type="project" value="InterPro"/>
</dbReference>
<feature type="transmembrane region" description="Helical" evidence="1">
    <location>
        <begin position="134"/>
        <end position="156"/>
    </location>
</feature>
<organism evidence="2 3">
    <name type="scientific">Streptomyces pacificus</name>
    <dbReference type="NCBI Taxonomy" id="2705029"/>
    <lineage>
        <taxon>Bacteria</taxon>
        <taxon>Bacillati</taxon>
        <taxon>Actinomycetota</taxon>
        <taxon>Actinomycetes</taxon>
        <taxon>Kitasatosporales</taxon>
        <taxon>Streptomycetaceae</taxon>
        <taxon>Streptomyces</taxon>
    </lineage>
</organism>
<feature type="transmembrane region" description="Helical" evidence="1">
    <location>
        <begin position="103"/>
        <end position="128"/>
    </location>
</feature>
<proteinExistence type="predicted"/>
<gene>
    <name evidence="2" type="ORF">SCWH03_42740</name>
</gene>
<sequence length="207" mass="20788">MPASAPATTVQRRVTAVDGTALTRAIGDRPGRALPLLGITDKPDAPPERDQALTRCSACRTAGGTGLTTAALAPFGGHGINLAAITAAICTGEEAHPDARRRYVAGMACGFFYLLTGICGATLVGLFTALPTDLVAVIAGVALLGTFSTSLAQAVADEPGRDAAVVAFLTTASGVTLGGIGSSCWGLVLGLATHMTLTLRGRSPRTG</sequence>
<dbReference type="Pfam" id="PF03594">
    <property type="entry name" value="BenE"/>
    <property type="match status" value="1"/>
</dbReference>
<comment type="caution">
    <text evidence="2">The sequence shown here is derived from an EMBL/GenBank/DDBJ whole genome shotgun (WGS) entry which is preliminary data.</text>
</comment>